<accession>A0A7J6XEH1</accession>
<dbReference type="EMBL" id="JABWDY010002302">
    <property type="protein sequence ID" value="KAF5206760.1"/>
    <property type="molecule type" value="Genomic_DNA"/>
</dbReference>
<dbReference type="AlphaFoldDB" id="A0A7J6XEH1"/>
<keyword evidence="3" id="KW-1185">Reference proteome</keyword>
<dbReference type="Proteomes" id="UP000554482">
    <property type="component" value="Unassembled WGS sequence"/>
</dbReference>
<dbReference type="OrthoDB" id="3176171at2759"/>
<evidence type="ECO:0000313" key="3">
    <source>
        <dbReference type="Proteomes" id="UP000554482"/>
    </source>
</evidence>
<gene>
    <name evidence="2" type="ORF">FRX31_003653</name>
</gene>
<feature type="non-terminal residue" evidence="2">
    <location>
        <position position="66"/>
    </location>
</feature>
<reference evidence="2 3" key="1">
    <citation type="submission" date="2020-06" db="EMBL/GenBank/DDBJ databases">
        <title>Transcriptomic and genomic resources for Thalictrum thalictroides and T. hernandezii: Facilitating candidate gene discovery in an emerging model plant lineage.</title>
        <authorList>
            <person name="Arias T."/>
            <person name="Riano-Pachon D.M."/>
            <person name="Di Stilio V.S."/>
        </authorList>
    </citation>
    <scope>NUCLEOTIDE SEQUENCE [LARGE SCALE GENOMIC DNA]</scope>
    <source>
        <strain evidence="3">cv. WT478/WT964</strain>
        <tissue evidence="2">Leaves</tissue>
    </source>
</reference>
<evidence type="ECO:0000313" key="2">
    <source>
        <dbReference type="EMBL" id="KAF5206760.1"/>
    </source>
</evidence>
<comment type="caution">
    <text evidence="2">The sequence shown here is derived from an EMBL/GenBank/DDBJ whole genome shotgun (WGS) entry which is preliminary data.</text>
</comment>
<feature type="compositionally biased region" description="Polar residues" evidence="1">
    <location>
        <begin position="31"/>
        <end position="42"/>
    </location>
</feature>
<proteinExistence type="predicted"/>
<protein>
    <submittedName>
        <fullName evidence="2">Uncharacterized protein</fullName>
    </submittedName>
</protein>
<sequence>MWQHVMPESFEPSPFMPTDTRGSENGIDPATSRQQRGQTSDPPNRFPMNDKEIIMKDSNLAKIKVV</sequence>
<feature type="region of interest" description="Disordered" evidence="1">
    <location>
        <begin position="1"/>
        <end position="50"/>
    </location>
</feature>
<name>A0A7J6XEH1_THATH</name>
<organism evidence="2 3">
    <name type="scientific">Thalictrum thalictroides</name>
    <name type="common">Rue-anemone</name>
    <name type="synonym">Anemone thalictroides</name>
    <dbReference type="NCBI Taxonomy" id="46969"/>
    <lineage>
        <taxon>Eukaryota</taxon>
        <taxon>Viridiplantae</taxon>
        <taxon>Streptophyta</taxon>
        <taxon>Embryophyta</taxon>
        <taxon>Tracheophyta</taxon>
        <taxon>Spermatophyta</taxon>
        <taxon>Magnoliopsida</taxon>
        <taxon>Ranunculales</taxon>
        <taxon>Ranunculaceae</taxon>
        <taxon>Thalictroideae</taxon>
        <taxon>Thalictrum</taxon>
    </lineage>
</organism>
<evidence type="ECO:0000256" key="1">
    <source>
        <dbReference type="SAM" id="MobiDB-lite"/>
    </source>
</evidence>